<dbReference type="Proteomes" id="UP000202152">
    <property type="component" value="Segment"/>
</dbReference>
<dbReference type="OrthoDB" id="29283at10239"/>
<accession>A0A0N7FYX3</accession>
<organism evidence="1 2">
    <name type="scientific">Acidianus bottle-shaped virus 3 strain ABV3</name>
    <dbReference type="NCBI Taxonomy" id="1732174"/>
    <lineage>
        <taxon>Viruses</taxon>
        <taxon>Viruses incertae sedis</taxon>
        <taxon>Ampullaviridae</taxon>
        <taxon>Bottigliavirus</taxon>
        <taxon>Bottigliavirus krisuvikense</taxon>
        <taxon>Bottigliavirus ABV3</taxon>
    </lineage>
</organism>
<protein>
    <submittedName>
        <fullName evidence="1">Uncharacterized protein</fullName>
    </submittedName>
</protein>
<proteinExistence type="predicted"/>
<name>A0A0N7FYX3_9VIRU</name>
<keyword evidence="2" id="KW-1185">Reference proteome</keyword>
<dbReference type="GeneID" id="26625098"/>
<dbReference type="RefSeq" id="YP_009197897.1">
    <property type="nucleotide sequence ID" value="NC_028787.1"/>
</dbReference>
<evidence type="ECO:0000313" key="2">
    <source>
        <dbReference type="Proteomes" id="UP000202152"/>
    </source>
</evidence>
<evidence type="ECO:0000313" key="1">
    <source>
        <dbReference type="EMBL" id="ALG96820.1"/>
    </source>
</evidence>
<dbReference type="KEGG" id="vg:26625098"/>
<reference evidence="1 2" key="1">
    <citation type="journal article" date="2015" name="Environ. Microbiol.">
        <title>Novel viral genomes identified from six metagenomes reveal wide distribution of archaeal viruses and high viral diversity in terrestrial hot springs.</title>
        <authorList>
            <person name="Gudbergsdottir S.R."/>
            <person name="Menzel P."/>
            <person name="Krogh A."/>
            <person name="Young M."/>
            <person name="Peng X."/>
        </authorList>
    </citation>
    <scope>NUCLEOTIDE SEQUENCE [LARGE SCALE GENOMIC DNA]</scope>
    <source>
        <strain evidence="1 2">ABV3</strain>
    </source>
</reference>
<dbReference type="EMBL" id="KP282674">
    <property type="protein sequence ID" value="ALG96820.1"/>
    <property type="molecule type" value="Genomic_DNA"/>
</dbReference>
<sequence>MKLYTFGEVKIKILENKEEIESNEVEGCRSLCGDKAIELIGEKFNPCKKDWLFCHLIKEIQDKYFIILKEVV</sequence>